<feature type="transmembrane region" description="Helical" evidence="1">
    <location>
        <begin position="46"/>
        <end position="65"/>
    </location>
</feature>
<dbReference type="Proteomes" id="UP000321196">
    <property type="component" value="Unassembled WGS sequence"/>
</dbReference>
<evidence type="ECO:0000313" key="3">
    <source>
        <dbReference type="EMBL" id="TXK02733.1"/>
    </source>
</evidence>
<feature type="transmembrane region" description="Helical" evidence="1">
    <location>
        <begin position="71"/>
        <end position="96"/>
    </location>
</feature>
<keyword evidence="1" id="KW-1133">Transmembrane helix</keyword>
<dbReference type="AlphaFoldDB" id="A0A5C8HLW2"/>
<organism evidence="3 4">
    <name type="scientific">Microbacterium mitrae</name>
    <dbReference type="NCBI Taxonomy" id="664640"/>
    <lineage>
        <taxon>Bacteria</taxon>
        <taxon>Bacillati</taxon>
        <taxon>Actinomycetota</taxon>
        <taxon>Actinomycetes</taxon>
        <taxon>Micrococcales</taxon>
        <taxon>Microbacteriaceae</taxon>
        <taxon>Microbacterium</taxon>
    </lineage>
</organism>
<name>A0A5C8HLW2_9MICO</name>
<keyword evidence="4" id="KW-1185">Reference proteome</keyword>
<dbReference type="InterPro" id="IPR018929">
    <property type="entry name" value="DUF2510"/>
</dbReference>
<feature type="transmembrane region" description="Helical" evidence="1">
    <location>
        <begin position="201"/>
        <end position="224"/>
    </location>
</feature>
<proteinExistence type="predicted"/>
<gene>
    <name evidence="3" type="ORF">FVP60_12715</name>
</gene>
<protein>
    <submittedName>
        <fullName evidence="3">DUF2510 domain-containing protein</fullName>
    </submittedName>
</protein>
<keyword evidence="1" id="KW-0472">Membrane</keyword>
<comment type="caution">
    <text evidence="3">The sequence shown here is derived from an EMBL/GenBank/DDBJ whole genome shotgun (WGS) entry which is preliminary data.</text>
</comment>
<dbReference type="Pfam" id="PF10708">
    <property type="entry name" value="DUF2510"/>
    <property type="match status" value="1"/>
</dbReference>
<evidence type="ECO:0000313" key="4">
    <source>
        <dbReference type="Proteomes" id="UP000321196"/>
    </source>
</evidence>
<evidence type="ECO:0000259" key="2">
    <source>
        <dbReference type="Pfam" id="PF10708"/>
    </source>
</evidence>
<evidence type="ECO:0000256" key="1">
    <source>
        <dbReference type="SAM" id="Phobius"/>
    </source>
</evidence>
<sequence>MMNIAPGWYGVSGTSDVRWWDGAKFRPILLRDGLPHYEKFRSISPVPSIVLGVLMALLGIGRFAISDDDPYAFALGIAWVLIGVMSLVLGLLGLVIERLPAPIHGPYLDPRTFPWPEQVEYGPIPPGWYPAPSKRIPRWWSGARWSEYVVLRRFPLPMAGQRKRQIATTWTVAIAFILLAGVGVALAFYGARLHDTSTMVVGVTLAVSFLLLGGILTAYMAYLVRVYTLPVVPPGVTR</sequence>
<dbReference type="OrthoDB" id="5066941at2"/>
<feature type="transmembrane region" description="Helical" evidence="1">
    <location>
        <begin position="167"/>
        <end position="189"/>
    </location>
</feature>
<feature type="domain" description="DUF2510" evidence="2">
    <location>
        <begin position="126"/>
        <end position="148"/>
    </location>
</feature>
<reference evidence="3 4" key="1">
    <citation type="submission" date="2019-08" db="EMBL/GenBank/DDBJ databases">
        <authorList>
            <person name="Dong K."/>
        </authorList>
    </citation>
    <scope>NUCLEOTIDE SEQUENCE [LARGE SCALE GENOMIC DNA]</scope>
    <source>
        <strain evidence="3 4">M4-8</strain>
    </source>
</reference>
<dbReference type="EMBL" id="VRSW01000006">
    <property type="protein sequence ID" value="TXK02733.1"/>
    <property type="molecule type" value="Genomic_DNA"/>
</dbReference>
<keyword evidence="1" id="KW-0812">Transmembrane</keyword>
<accession>A0A5C8HLW2</accession>